<dbReference type="AlphaFoldDB" id="A0A699W137"/>
<comment type="caution">
    <text evidence="2">The sequence shown here is derived from an EMBL/GenBank/DDBJ whole genome shotgun (WGS) entry which is preliminary data.</text>
</comment>
<evidence type="ECO:0000256" key="1">
    <source>
        <dbReference type="SAM" id="MobiDB-lite"/>
    </source>
</evidence>
<feature type="compositionally biased region" description="Basic and acidic residues" evidence="1">
    <location>
        <begin position="45"/>
        <end position="68"/>
    </location>
</feature>
<protein>
    <submittedName>
        <fullName evidence="2">Uncharacterized protein</fullName>
    </submittedName>
</protein>
<accession>A0A699W137</accession>
<dbReference type="EMBL" id="BKCJ011516913">
    <property type="protein sequence ID" value="GFD39468.1"/>
    <property type="molecule type" value="Genomic_DNA"/>
</dbReference>
<reference evidence="2" key="1">
    <citation type="journal article" date="2019" name="Sci. Rep.">
        <title>Draft genome of Tanacetum cinerariifolium, the natural source of mosquito coil.</title>
        <authorList>
            <person name="Yamashiro T."/>
            <person name="Shiraishi A."/>
            <person name="Satake H."/>
            <person name="Nakayama K."/>
        </authorList>
    </citation>
    <scope>NUCLEOTIDE SEQUENCE</scope>
</reference>
<name>A0A699W137_TANCI</name>
<sequence length="146" mass="16101">AAASKLVCAASTTILAAEPQVPAATPTVVPVRVTAASTRRRKGVVIKDPKEESTAKTPADTKSKDKGKGIMVEEPMSMKKKQQVKMAQARRNMIMYLKNVVGFRLDYFKGMSYDDIRLIFEAKFNTNIEFSSQIKGTDRGGREKSN</sequence>
<organism evidence="2">
    <name type="scientific">Tanacetum cinerariifolium</name>
    <name type="common">Dalmatian daisy</name>
    <name type="synonym">Chrysanthemum cinerariifolium</name>
    <dbReference type="NCBI Taxonomy" id="118510"/>
    <lineage>
        <taxon>Eukaryota</taxon>
        <taxon>Viridiplantae</taxon>
        <taxon>Streptophyta</taxon>
        <taxon>Embryophyta</taxon>
        <taxon>Tracheophyta</taxon>
        <taxon>Spermatophyta</taxon>
        <taxon>Magnoliopsida</taxon>
        <taxon>eudicotyledons</taxon>
        <taxon>Gunneridae</taxon>
        <taxon>Pentapetalae</taxon>
        <taxon>asterids</taxon>
        <taxon>campanulids</taxon>
        <taxon>Asterales</taxon>
        <taxon>Asteraceae</taxon>
        <taxon>Asteroideae</taxon>
        <taxon>Anthemideae</taxon>
        <taxon>Anthemidinae</taxon>
        <taxon>Tanacetum</taxon>
    </lineage>
</organism>
<proteinExistence type="predicted"/>
<evidence type="ECO:0000313" key="2">
    <source>
        <dbReference type="EMBL" id="GFD39468.1"/>
    </source>
</evidence>
<feature type="non-terminal residue" evidence="2">
    <location>
        <position position="1"/>
    </location>
</feature>
<feature type="region of interest" description="Disordered" evidence="1">
    <location>
        <begin position="40"/>
        <end position="81"/>
    </location>
</feature>
<gene>
    <name evidence="2" type="ORF">Tci_911437</name>
</gene>